<dbReference type="Proteomes" id="UP001632038">
    <property type="component" value="Unassembled WGS sequence"/>
</dbReference>
<dbReference type="InterPro" id="IPR039182">
    <property type="entry name" value="Pop1"/>
</dbReference>
<feature type="domain" description="POP1 C-terminal" evidence="4">
    <location>
        <begin position="229"/>
        <end position="310"/>
    </location>
</feature>
<evidence type="ECO:0000259" key="3">
    <source>
        <dbReference type="Pfam" id="PF08170"/>
    </source>
</evidence>
<dbReference type="InterPro" id="IPR055079">
    <property type="entry name" value="POP1_C"/>
</dbReference>
<dbReference type="AlphaFoldDB" id="A0ABD3EHS5"/>
<sequence length="321" mass="36289">MTFVSNGANAIGLREKQWVACEIGLPYFPVDFPDCNAYSNAMAMEAVETNQKANLRPLSIRPLEIPIPPPWDCVHLTLEKRSSKPEYPISQAAELDSKNDLNHPGFEGVIIARTSGILSDCMNNIGIDHLLLFPMKPDQNSNLNKFMRDDEFIKRDAVVSEVKCGKSLYYLRVLLRAYKEGVFEQGAVVCAPLPTDIMLWKSSLDSDEQGLQIPQSSLNSYFTQLPSGKWQLQIPEDQSFHRWPIGFVTTGFVRGSKKATAGALCEANILSMLRDEQWKAVPVRQRKKEIYVLVRNMRSTAYRLALATIVLEQQEKDVEFM</sequence>
<reference evidence="6" key="1">
    <citation type="journal article" date="2024" name="IScience">
        <title>Strigolactones Initiate the Formation of Haustorium-like Structures in Castilleja.</title>
        <authorList>
            <person name="Buerger M."/>
            <person name="Peterson D."/>
            <person name="Chory J."/>
        </authorList>
    </citation>
    <scope>NUCLEOTIDE SEQUENCE [LARGE SCALE GENOMIC DNA]</scope>
</reference>
<evidence type="ECO:0000313" key="6">
    <source>
        <dbReference type="Proteomes" id="UP001632038"/>
    </source>
</evidence>
<feature type="domain" description="POPLD" evidence="3">
    <location>
        <begin position="2"/>
        <end position="62"/>
    </location>
</feature>
<protein>
    <submittedName>
        <fullName evidence="5">Uncharacterized protein</fullName>
    </submittedName>
</protein>
<name>A0ABD3EHS5_9LAMI</name>
<dbReference type="Pfam" id="PF22770">
    <property type="entry name" value="POP1_C"/>
    <property type="match status" value="1"/>
</dbReference>
<dbReference type="EMBL" id="JAVIJP010000005">
    <property type="protein sequence ID" value="KAL3652749.1"/>
    <property type="molecule type" value="Genomic_DNA"/>
</dbReference>
<comment type="subcellular location">
    <subcellularLocation>
        <location evidence="1">Membrane</location>
    </subcellularLocation>
</comment>
<keyword evidence="2" id="KW-0472">Membrane</keyword>
<keyword evidence="6" id="KW-1185">Reference proteome</keyword>
<evidence type="ECO:0000313" key="5">
    <source>
        <dbReference type="EMBL" id="KAL3652749.1"/>
    </source>
</evidence>
<dbReference type="InterPro" id="IPR018000">
    <property type="entry name" value="Neurotransmitter_ion_chnl_CS"/>
</dbReference>
<gene>
    <name evidence="5" type="ORF">CASFOL_002430</name>
</gene>
<proteinExistence type="predicted"/>
<evidence type="ECO:0000256" key="1">
    <source>
        <dbReference type="ARBA" id="ARBA00004370"/>
    </source>
</evidence>
<dbReference type="PROSITE" id="PS00236">
    <property type="entry name" value="NEUROTR_ION_CHANNEL"/>
    <property type="match status" value="1"/>
</dbReference>
<accession>A0ABD3EHS5</accession>
<organism evidence="5 6">
    <name type="scientific">Castilleja foliolosa</name>
    <dbReference type="NCBI Taxonomy" id="1961234"/>
    <lineage>
        <taxon>Eukaryota</taxon>
        <taxon>Viridiplantae</taxon>
        <taxon>Streptophyta</taxon>
        <taxon>Embryophyta</taxon>
        <taxon>Tracheophyta</taxon>
        <taxon>Spermatophyta</taxon>
        <taxon>Magnoliopsida</taxon>
        <taxon>eudicotyledons</taxon>
        <taxon>Gunneridae</taxon>
        <taxon>Pentapetalae</taxon>
        <taxon>asterids</taxon>
        <taxon>lamiids</taxon>
        <taxon>Lamiales</taxon>
        <taxon>Orobanchaceae</taxon>
        <taxon>Pedicularideae</taxon>
        <taxon>Castillejinae</taxon>
        <taxon>Castilleja</taxon>
    </lineage>
</organism>
<dbReference type="Pfam" id="PF08170">
    <property type="entry name" value="POPLD"/>
    <property type="match status" value="1"/>
</dbReference>
<dbReference type="PANTHER" id="PTHR22731">
    <property type="entry name" value="RIBONUCLEASES P/MRP PROTEIN SUBUNIT POP1"/>
    <property type="match status" value="1"/>
</dbReference>
<dbReference type="GO" id="GO:0016020">
    <property type="term" value="C:membrane"/>
    <property type="evidence" value="ECO:0007669"/>
    <property type="project" value="UniProtKB-SubCell"/>
</dbReference>
<comment type="caution">
    <text evidence="5">The sequence shown here is derived from an EMBL/GenBank/DDBJ whole genome shotgun (WGS) entry which is preliminary data.</text>
</comment>
<evidence type="ECO:0000256" key="2">
    <source>
        <dbReference type="ARBA" id="ARBA00023136"/>
    </source>
</evidence>
<dbReference type="InterPro" id="IPR012590">
    <property type="entry name" value="POPLD_dom"/>
</dbReference>
<dbReference type="PANTHER" id="PTHR22731:SF3">
    <property type="entry name" value="RIBONUCLEASES P_MRP PROTEIN SUBUNIT POP1"/>
    <property type="match status" value="1"/>
</dbReference>
<evidence type="ECO:0000259" key="4">
    <source>
        <dbReference type="Pfam" id="PF22770"/>
    </source>
</evidence>